<name>A0ABT6LFF6_9ACTN</name>
<gene>
    <name evidence="1" type="ORF">M2283_002321</name>
</gene>
<comment type="caution">
    <text evidence="1">The sequence shown here is derived from an EMBL/GenBank/DDBJ whole genome shotgun (WGS) entry which is preliminary data.</text>
</comment>
<dbReference type="Proteomes" id="UP001160499">
    <property type="component" value="Unassembled WGS sequence"/>
</dbReference>
<reference evidence="1 2" key="1">
    <citation type="submission" date="2023-04" db="EMBL/GenBank/DDBJ databases">
        <title>Forest soil microbial communities from Buena Vista Peninsula, Colon Province, Panama.</title>
        <authorList>
            <person name="Bouskill N."/>
        </authorList>
    </citation>
    <scope>NUCLEOTIDE SEQUENCE [LARGE SCALE GENOMIC DNA]</scope>
    <source>
        <strain evidence="1 2">GGS1</strain>
    </source>
</reference>
<protein>
    <recommendedName>
        <fullName evidence="3">Transcriptional regulator</fullName>
    </recommendedName>
</protein>
<organism evidence="1 2">
    <name type="scientific">Streptomyces pseudovenezuelae</name>
    <dbReference type="NCBI Taxonomy" id="67350"/>
    <lineage>
        <taxon>Bacteria</taxon>
        <taxon>Bacillati</taxon>
        <taxon>Actinomycetota</taxon>
        <taxon>Actinomycetes</taxon>
        <taxon>Kitasatosporales</taxon>
        <taxon>Streptomycetaceae</taxon>
        <taxon>Streptomyces</taxon>
        <taxon>Streptomyces aurantiacus group</taxon>
    </lineage>
</organism>
<evidence type="ECO:0000313" key="1">
    <source>
        <dbReference type="EMBL" id="MDH6215038.1"/>
    </source>
</evidence>
<sequence length="30" mass="3488">MKGLARWTDRHVDVIRAARADYDRRTDATA</sequence>
<accession>A0ABT6LFF6</accession>
<keyword evidence="2" id="KW-1185">Reference proteome</keyword>
<evidence type="ECO:0008006" key="3">
    <source>
        <dbReference type="Google" id="ProtNLM"/>
    </source>
</evidence>
<dbReference type="EMBL" id="JARXVH010000003">
    <property type="protein sequence ID" value="MDH6215038.1"/>
    <property type="molecule type" value="Genomic_DNA"/>
</dbReference>
<evidence type="ECO:0000313" key="2">
    <source>
        <dbReference type="Proteomes" id="UP001160499"/>
    </source>
</evidence>
<proteinExistence type="predicted"/>